<evidence type="ECO:0000313" key="2">
    <source>
        <dbReference type="EMBL" id="OGM99418.1"/>
    </source>
</evidence>
<gene>
    <name evidence="2" type="ORF">A2817_03475</name>
</gene>
<accession>A0A1F8EH75</accession>
<dbReference type="Proteomes" id="UP000177594">
    <property type="component" value="Unassembled WGS sequence"/>
</dbReference>
<sequence length="66" mass="7620">MEEIFKKLAELEQKVDAVYKSAEKTRKYFMWTLILSVVFLVIPFIALIFVIPSFLSAIGPNLDLLK</sequence>
<keyword evidence="1" id="KW-1133">Transmembrane helix</keyword>
<organism evidence="2 3">
    <name type="scientific">Candidatus Yanofskybacteria bacterium RIFCSPHIGHO2_01_FULL_39_8b</name>
    <dbReference type="NCBI Taxonomy" id="1802659"/>
    <lineage>
        <taxon>Bacteria</taxon>
        <taxon>Candidatus Yanofskyibacteriota</taxon>
    </lineage>
</organism>
<dbReference type="EMBL" id="MGIZ01000020">
    <property type="protein sequence ID" value="OGM99418.1"/>
    <property type="molecule type" value="Genomic_DNA"/>
</dbReference>
<evidence type="ECO:0000256" key="1">
    <source>
        <dbReference type="SAM" id="Phobius"/>
    </source>
</evidence>
<reference evidence="2 3" key="1">
    <citation type="journal article" date="2016" name="Nat. Commun.">
        <title>Thousands of microbial genomes shed light on interconnected biogeochemical processes in an aquifer system.</title>
        <authorList>
            <person name="Anantharaman K."/>
            <person name="Brown C.T."/>
            <person name="Hug L.A."/>
            <person name="Sharon I."/>
            <person name="Castelle C.J."/>
            <person name="Probst A.J."/>
            <person name="Thomas B.C."/>
            <person name="Singh A."/>
            <person name="Wilkins M.J."/>
            <person name="Karaoz U."/>
            <person name="Brodie E.L."/>
            <person name="Williams K.H."/>
            <person name="Hubbard S.S."/>
            <person name="Banfield J.F."/>
        </authorList>
    </citation>
    <scope>NUCLEOTIDE SEQUENCE [LARGE SCALE GENOMIC DNA]</scope>
</reference>
<keyword evidence="1" id="KW-0812">Transmembrane</keyword>
<protein>
    <submittedName>
        <fullName evidence="2">Uncharacterized protein</fullName>
    </submittedName>
</protein>
<keyword evidence="1" id="KW-0472">Membrane</keyword>
<dbReference type="AlphaFoldDB" id="A0A1F8EH75"/>
<proteinExistence type="predicted"/>
<comment type="caution">
    <text evidence="2">The sequence shown here is derived from an EMBL/GenBank/DDBJ whole genome shotgun (WGS) entry which is preliminary data.</text>
</comment>
<name>A0A1F8EH75_9BACT</name>
<evidence type="ECO:0000313" key="3">
    <source>
        <dbReference type="Proteomes" id="UP000177594"/>
    </source>
</evidence>
<feature type="transmembrane region" description="Helical" evidence="1">
    <location>
        <begin position="28"/>
        <end position="55"/>
    </location>
</feature>